<dbReference type="AlphaFoldDB" id="A0A4R5KEQ1"/>
<dbReference type="RefSeq" id="WP_133233637.1">
    <property type="nucleotide sequence ID" value="NZ_SMRT01000015.1"/>
</dbReference>
<sequence>MNVSNCSGCGKLQRQAAGSMCSGCLRRHIEDSHTVKALLQANPGANIMDIAERTGFSLKKINELVGR</sequence>
<name>A0A4R5KEQ1_9BACL</name>
<evidence type="ECO:0008006" key="3">
    <source>
        <dbReference type="Google" id="ProtNLM"/>
    </source>
</evidence>
<organism evidence="1 2">
    <name type="scientific">Paenibacillus piri</name>
    <dbReference type="NCBI Taxonomy" id="2547395"/>
    <lineage>
        <taxon>Bacteria</taxon>
        <taxon>Bacillati</taxon>
        <taxon>Bacillota</taxon>
        <taxon>Bacilli</taxon>
        <taxon>Bacillales</taxon>
        <taxon>Paenibacillaceae</taxon>
        <taxon>Paenibacillus</taxon>
    </lineage>
</organism>
<dbReference type="Proteomes" id="UP000295636">
    <property type="component" value="Unassembled WGS sequence"/>
</dbReference>
<comment type="caution">
    <text evidence="1">The sequence shown here is derived from an EMBL/GenBank/DDBJ whole genome shotgun (WGS) entry which is preliminary data.</text>
</comment>
<evidence type="ECO:0000313" key="1">
    <source>
        <dbReference type="EMBL" id="TDF93821.1"/>
    </source>
</evidence>
<dbReference type="EMBL" id="SMRT01000015">
    <property type="protein sequence ID" value="TDF93821.1"/>
    <property type="molecule type" value="Genomic_DNA"/>
</dbReference>
<evidence type="ECO:0000313" key="2">
    <source>
        <dbReference type="Proteomes" id="UP000295636"/>
    </source>
</evidence>
<proteinExistence type="predicted"/>
<reference evidence="1 2" key="1">
    <citation type="submission" date="2019-03" db="EMBL/GenBank/DDBJ databases">
        <title>This is whole genome sequence of Paenibacillus sp MS74 strain.</title>
        <authorList>
            <person name="Trinh H.N."/>
        </authorList>
    </citation>
    <scope>NUCLEOTIDE SEQUENCE [LARGE SCALE GENOMIC DNA]</scope>
    <source>
        <strain evidence="1 2">MS74</strain>
    </source>
</reference>
<keyword evidence="2" id="KW-1185">Reference proteome</keyword>
<gene>
    <name evidence="1" type="ORF">E1757_25910</name>
</gene>
<dbReference type="OrthoDB" id="1707905at2"/>
<accession>A0A4R5KEQ1</accession>
<protein>
    <recommendedName>
        <fullName evidence="3">Helix-turn-helix domain-containing protein</fullName>
    </recommendedName>
</protein>